<dbReference type="GeneID" id="80518519"/>
<dbReference type="RefSeq" id="YP_010781755.1">
    <property type="nucleotide sequence ID" value="NC_075039.1"/>
</dbReference>
<accession>A0A6N1NYG6</accession>
<organism evidence="1">
    <name type="scientific">Tupanvirus soda lake</name>
    <dbReference type="NCBI Taxonomy" id="2126985"/>
    <lineage>
        <taxon>Viruses</taxon>
        <taxon>Varidnaviria</taxon>
        <taxon>Bamfordvirae</taxon>
        <taxon>Nucleocytoviricota</taxon>
        <taxon>Megaviricetes</taxon>
        <taxon>Imitervirales</taxon>
        <taxon>Mimiviridae</taxon>
        <taxon>Megamimivirinae</taxon>
        <taxon>Tupanvirus</taxon>
        <taxon>Tupanvirus salinum</taxon>
    </lineage>
</organism>
<evidence type="ECO:0000313" key="1">
    <source>
        <dbReference type="EMBL" id="QKU35102.1"/>
    </source>
</evidence>
<name>A0A6N1NYG6_9VIRU</name>
<reference evidence="1" key="1">
    <citation type="submission" date="2017-01" db="EMBL/GenBank/DDBJ databases">
        <authorList>
            <person name="Assis F.L."/>
            <person name="Abrahao J.S."/>
            <person name="Silva L."/>
            <person name="Khalil J.B."/>
            <person name="Rodrigues R."/>
            <person name="Silva L.S."/>
            <person name="Arantes T."/>
            <person name="Boratto P."/>
            <person name="Andrade M."/>
            <person name="Kroon E.G."/>
            <person name="Ribeiro B."/>
            <person name="Bergier I."/>
            <person name="Seligmann H."/>
            <person name="Ghigo E."/>
            <person name="Colson P."/>
            <person name="Levasseur A."/>
            <person name="Raoult D."/>
            <person name="Scola B.L."/>
        </authorList>
    </citation>
    <scope>NUCLEOTIDE SEQUENCE</scope>
    <source>
        <strain evidence="1">Soda lake</strain>
    </source>
</reference>
<sequence>MSKILIYTYSDIVFDNISTSELKSNGEQPVAYVDYNDVSRNLQTKILIQTGDIKITRYGVQYFGNVNEEAIKIPLDPNQKSCMDLKEHLQKTDTFFGSEEIKANIFGKSRNKYKYVPCIKLGSGWNIAK</sequence>
<dbReference type="KEGG" id="vg:80518519"/>
<protein>
    <submittedName>
        <fullName evidence="1">Uncharacterized protein</fullName>
    </submittedName>
</protein>
<dbReference type="EMBL" id="KY523104">
    <property type="protein sequence ID" value="QKU35102.1"/>
    <property type="molecule type" value="Genomic_DNA"/>
</dbReference>
<proteinExistence type="predicted"/>
<reference evidence="1" key="2">
    <citation type="journal article" date="2018" name="Nat. Commun.">
        <title>Tailed giant Tupanvirus possesses the most complete translational apparatus of the known virosphere.</title>
        <authorList>
            <person name="Abrahao J."/>
            <person name="Silva L."/>
            <person name="Silva L.S."/>
            <person name="Khalil J.Y.B."/>
            <person name="Rodrigues R."/>
            <person name="Arantes T."/>
            <person name="Assis F."/>
            <person name="Boratto P."/>
            <person name="Andrade M."/>
            <person name="Kroon E.G."/>
            <person name="Ribeiro B."/>
            <person name="Bergier I."/>
            <person name="Seligmann H."/>
            <person name="Ghigo E."/>
            <person name="Colson P."/>
            <person name="Levasseur A."/>
            <person name="Kroemer G."/>
            <person name="Raoult D."/>
            <person name="La Scola B."/>
        </authorList>
    </citation>
    <scope>NUCLEOTIDE SEQUENCE [LARGE SCALE GENOMIC DNA]</scope>
    <source>
        <strain evidence="1">Soda lake</strain>
    </source>
</reference>